<dbReference type="InterPro" id="IPR000281">
    <property type="entry name" value="HTH_RpiR"/>
</dbReference>
<dbReference type="Gene3D" id="1.10.10.10">
    <property type="entry name" value="Winged helix-like DNA-binding domain superfamily/Winged helix DNA-binding domain"/>
    <property type="match status" value="1"/>
</dbReference>
<reference evidence="4 5" key="1">
    <citation type="submission" date="2014-08" db="EMBL/GenBank/DDBJ databases">
        <title>Clostridium innocuum, an unnegligible vancomycin-resistant pathogen causing extra-intestinal infections.</title>
        <authorList>
            <person name="Feng Y."/>
            <person name="Chiu C.-H."/>
        </authorList>
    </citation>
    <scope>NUCLEOTIDE SEQUENCE [LARGE SCALE GENOMIC DNA]</scope>
    <source>
        <strain evidence="4 5">AN88</strain>
    </source>
</reference>
<evidence type="ECO:0000313" key="5">
    <source>
        <dbReference type="Proteomes" id="UP000030008"/>
    </source>
</evidence>
<dbReference type="CDD" id="cd05013">
    <property type="entry name" value="SIS_RpiR"/>
    <property type="match status" value="1"/>
</dbReference>
<sequence length="281" mass="31598">MSMEFAGRVKGHYYGLSKTEKKIADYLLEHATTARHLSIQELAEDIDVSMSAISRFTKKVGYSNYQEMRLQLSEPFDHLSESFFASLDENDTAMNIAKATFQSGITSLSSTMAVLNQDSLEQAVHLLGRSKTCGLFGMGASSVIVHSAYQRFLRTSLNCQFSLDYHMQLMYAGRLSEKDCALIVSHTGRNKDVLRIVDILKERGVPIISVTSNAASPLARKSDVFLFSISEETKFRPEAISSSVSQLMLMDTLFTLYAIKEDNDPEYFNRIRRIVNTTRIP</sequence>
<dbReference type="SUPFAM" id="SSF53697">
    <property type="entry name" value="SIS domain"/>
    <property type="match status" value="1"/>
</dbReference>
<evidence type="ECO:0000256" key="2">
    <source>
        <dbReference type="ARBA" id="ARBA00023125"/>
    </source>
</evidence>
<dbReference type="Proteomes" id="UP000030008">
    <property type="component" value="Unassembled WGS sequence"/>
</dbReference>
<evidence type="ECO:0000256" key="3">
    <source>
        <dbReference type="ARBA" id="ARBA00023163"/>
    </source>
</evidence>
<dbReference type="Pfam" id="PF01418">
    <property type="entry name" value="HTH_6"/>
    <property type="match status" value="1"/>
</dbReference>
<dbReference type="AlphaFoldDB" id="A0A099IA85"/>
<dbReference type="PANTHER" id="PTHR30514">
    <property type="entry name" value="GLUCOKINASE"/>
    <property type="match status" value="1"/>
</dbReference>
<dbReference type="SUPFAM" id="SSF46689">
    <property type="entry name" value="Homeodomain-like"/>
    <property type="match status" value="1"/>
</dbReference>
<dbReference type="InterPro" id="IPR047640">
    <property type="entry name" value="RpiR-like"/>
</dbReference>
<dbReference type="PANTHER" id="PTHR30514:SF1">
    <property type="entry name" value="HTH-TYPE TRANSCRIPTIONAL REGULATOR HEXR-RELATED"/>
    <property type="match status" value="1"/>
</dbReference>
<dbReference type="GO" id="GO:0003677">
    <property type="term" value="F:DNA binding"/>
    <property type="evidence" value="ECO:0007669"/>
    <property type="project" value="UniProtKB-KW"/>
</dbReference>
<gene>
    <name evidence="4" type="ORF">CIAN88_01075</name>
</gene>
<dbReference type="InterPro" id="IPR036388">
    <property type="entry name" value="WH-like_DNA-bd_sf"/>
</dbReference>
<dbReference type="PROSITE" id="PS51464">
    <property type="entry name" value="SIS"/>
    <property type="match status" value="1"/>
</dbReference>
<evidence type="ECO:0000256" key="1">
    <source>
        <dbReference type="ARBA" id="ARBA00023015"/>
    </source>
</evidence>
<organism evidence="4 5">
    <name type="scientific">Clostridium innocuum</name>
    <dbReference type="NCBI Taxonomy" id="1522"/>
    <lineage>
        <taxon>Bacteria</taxon>
        <taxon>Bacillati</taxon>
        <taxon>Bacillota</taxon>
        <taxon>Clostridia</taxon>
        <taxon>Eubacteriales</taxon>
        <taxon>Clostridiaceae</taxon>
        <taxon>Clostridium</taxon>
    </lineage>
</organism>
<dbReference type="RefSeq" id="WP_044903458.1">
    <property type="nucleotide sequence ID" value="NZ_JQIF01000005.1"/>
</dbReference>
<dbReference type="Pfam" id="PF01380">
    <property type="entry name" value="SIS"/>
    <property type="match status" value="1"/>
</dbReference>
<dbReference type="InterPro" id="IPR046348">
    <property type="entry name" value="SIS_dom_sf"/>
</dbReference>
<dbReference type="PROSITE" id="PS51071">
    <property type="entry name" value="HTH_RPIR"/>
    <property type="match status" value="1"/>
</dbReference>
<dbReference type="Gene3D" id="3.40.50.10490">
    <property type="entry name" value="Glucose-6-phosphate isomerase like protein, domain 1"/>
    <property type="match status" value="1"/>
</dbReference>
<proteinExistence type="predicted"/>
<dbReference type="EMBL" id="JQIF01000005">
    <property type="protein sequence ID" value="KGJ54899.1"/>
    <property type="molecule type" value="Genomic_DNA"/>
</dbReference>
<evidence type="ECO:0000313" key="4">
    <source>
        <dbReference type="EMBL" id="KGJ54899.1"/>
    </source>
</evidence>
<dbReference type="GO" id="GO:0097367">
    <property type="term" value="F:carbohydrate derivative binding"/>
    <property type="evidence" value="ECO:0007669"/>
    <property type="project" value="InterPro"/>
</dbReference>
<dbReference type="InterPro" id="IPR001347">
    <property type="entry name" value="SIS_dom"/>
</dbReference>
<dbReference type="GO" id="GO:0003700">
    <property type="term" value="F:DNA-binding transcription factor activity"/>
    <property type="evidence" value="ECO:0007669"/>
    <property type="project" value="InterPro"/>
</dbReference>
<dbReference type="GO" id="GO:1901135">
    <property type="term" value="P:carbohydrate derivative metabolic process"/>
    <property type="evidence" value="ECO:0007669"/>
    <property type="project" value="InterPro"/>
</dbReference>
<accession>A0A099IA85</accession>
<dbReference type="InterPro" id="IPR009057">
    <property type="entry name" value="Homeodomain-like_sf"/>
</dbReference>
<protein>
    <submittedName>
        <fullName evidence="4">Transcriptional regulator</fullName>
    </submittedName>
</protein>
<keyword evidence="2" id="KW-0238">DNA-binding</keyword>
<dbReference type="InterPro" id="IPR035472">
    <property type="entry name" value="RpiR-like_SIS"/>
</dbReference>
<keyword evidence="3" id="KW-0804">Transcription</keyword>
<keyword evidence="1" id="KW-0805">Transcription regulation</keyword>
<comment type="caution">
    <text evidence="4">The sequence shown here is derived from an EMBL/GenBank/DDBJ whole genome shotgun (WGS) entry which is preliminary data.</text>
</comment>
<name>A0A099IA85_CLOIN</name>